<reference evidence="3 4" key="1">
    <citation type="submission" date="2020-02" db="EMBL/GenBank/DDBJ databases">
        <authorList>
            <person name="Li X.-J."/>
            <person name="Feng X.-M."/>
        </authorList>
    </citation>
    <scope>NUCLEOTIDE SEQUENCE [LARGE SCALE GENOMIC DNA]</scope>
    <source>
        <strain evidence="3 4">CGMCC 4.7225</strain>
    </source>
</reference>
<dbReference type="InterPro" id="IPR013078">
    <property type="entry name" value="His_Pase_superF_clade-1"/>
</dbReference>
<evidence type="ECO:0000313" key="3">
    <source>
        <dbReference type="EMBL" id="NED98207.1"/>
    </source>
</evidence>
<dbReference type="PROSITE" id="PS00175">
    <property type="entry name" value="PG_MUTASE"/>
    <property type="match status" value="1"/>
</dbReference>
<dbReference type="SUPFAM" id="SSF53254">
    <property type="entry name" value="Phosphoglycerate mutase-like"/>
    <property type="match status" value="1"/>
</dbReference>
<feature type="binding site" evidence="2">
    <location>
        <begin position="126"/>
        <end position="127"/>
    </location>
    <ligand>
        <name>substrate</name>
    </ligand>
</feature>
<feature type="active site" description="Proton donor/acceptor" evidence="1">
    <location>
        <position position="100"/>
    </location>
</feature>
<dbReference type="SMART" id="SM00855">
    <property type="entry name" value="PGAM"/>
    <property type="match status" value="1"/>
</dbReference>
<dbReference type="Gene3D" id="3.40.50.1240">
    <property type="entry name" value="Phosphoglycerate mutase-like"/>
    <property type="match status" value="1"/>
</dbReference>
<comment type="caution">
    <text evidence="3">The sequence shown here is derived from an EMBL/GenBank/DDBJ whole genome shotgun (WGS) entry which is preliminary data.</text>
</comment>
<feature type="active site" description="Tele-phosphohistidine intermediate" evidence="1">
    <location>
        <position position="25"/>
    </location>
</feature>
<protein>
    <submittedName>
        <fullName evidence="3">Histidine phosphatase family protein</fullName>
    </submittedName>
</protein>
<name>A0A6N9YTF4_9ACTN</name>
<dbReference type="GO" id="GO:0005737">
    <property type="term" value="C:cytoplasm"/>
    <property type="evidence" value="ECO:0007669"/>
    <property type="project" value="TreeGrafter"/>
</dbReference>
<proteinExistence type="predicted"/>
<dbReference type="InterPro" id="IPR001345">
    <property type="entry name" value="PG/BPGM_mutase_AS"/>
</dbReference>
<dbReference type="InterPro" id="IPR050275">
    <property type="entry name" value="PGM_Phosphatase"/>
</dbReference>
<dbReference type="CDD" id="cd07067">
    <property type="entry name" value="HP_PGM_like"/>
    <property type="match status" value="1"/>
</dbReference>
<dbReference type="Pfam" id="PF00300">
    <property type="entry name" value="His_Phos_1"/>
    <property type="match status" value="1"/>
</dbReference>
<dbReference type="AlphaFoldDB" id="A0A6N9YTF4"/>
<evidence type="ECO:0000256" key="1">
    <source>
        <dbReference type="PIRSR" id="PIRSR613078-1"/>
    </source>
</evidence>
<evidence type="ECO:0000313" key="4">
    <source>
        <dbReference type="Proteomes" id="UP000469185"/>
    </source>
</evidence>
<feature type="binding site" evidence="2">
    <location>
        <position position="76"/>
    </location>
    <ligand>
        <name>substrate</name>
    </ligand>
</feature>
<sequence>MNGRWAADEPNEDTWRTAQLVLVRHGESWWNAEGRVQGQGGTGLSDRGHTQAADVADHLLATYPQPASVFSSDLERVTQTAQPYLDRAGRVAELDKRLREIDSGEWTGLLTSEVAVRFPEQIAAVRRGEDIPRGSGENFAAMRARVAEALRDIARRTVDGAEPAGQATAIVFTHGGPIRVATAEALQLPPGGHRLLDPPDNCSVTVLAVPVGQTGEVGQFRLSGYNADHLTRTEATKNSQDAVGEPHR</sequence>
<dbReference type="RefSeq" id="WP_163820995.1">
    <property type="nucleotide sequence ID" value="NZ_JAAGOB010000017.1"/>
</dbReference>
<keyword evidence="4" id="KW-1185">Reference proteome</keyword>
<dbReference type="InterPro" id="IPR029033">
    <property type="entry name" value="His_PPase_superfam"/>
</dbReference>
<accession>A0A6N9YTF4</accession>
<dbReference type="Proteomes" id="UP000469185">
    <property type="component" value="Unassembled WGS sequence"/>
</dbReference>
<gene>
    <name evidence="3" type="ORF">G1H11_23175</name>
</gene>
<feature type="binding site" evidence="2">
    <location>
        <begin position="24"/>
        <end position="31"/>
    </location>
    <ligand>
        <name>substrate</name>
    </ligand>
</feature>
<dbReference type="EMBL" id="JAAGOB010000017">
    <property type="protein sequence ID" value="NED98207.1"/>
    <property type="molecule type" value="Genomic_DNA"/>
</dbReference>
<organism evidence="3 4">
    <name type="scientific">Phytoactinopolyspora alkaliphila</name>
    <dbReference type="NCBI Taxonomy" id="1783498"/>
    <lineage>
        <taxon>Bacteria</taxon>
        <taxon>Bacillati</taxon>
        <taxon>Actinomycetota</taxon>
        <taxon>Actinomycetes</taxon>
        <taxon>Jiangellales</taxon>
        <taxon>Jiangellaceae</taxon>
        <taxon>Phytoactinopolyspora</taxon>
    </lineage>
</organism>
<dbReference type="PANTHER" id="PTHR48100:SF62">
    <property type="entry name" value="GLUCOSYL-3-PHOSPHOGLYCERATE PHOSPHATASE"/>
    <property type="match status" value="1"/>
</dbReference>
<dbReference type="PANTHER" id="PTHR48100">
    <property type="entry name" value="BROAD-SPECIFICITY PHOSPHATASE YOR283W-RELATED"/>
    <property type="match status" value="1"/>
</dbReference>
<dbReference type="GO" id="GO:0016791">
    <property type="term" value="F:phosphatase activity"/>
    <property type="evidence" value="ECO:0007669"/>
    <property type="project" value="TreeGrafter"/>
</dbReference>
<evidence type="ECO:0000256" key="2">
    <source>
        <dbReference type="PIRSR" id="PIRSR613078-2"/>
    </source>
</evidence>